<sequence length="302" mass="31716">MGCASSRGDVEKPSSKPALSYSSEAEYVEALRSPKLIAAEAPSLRSVPPSVLTSTGRLPRSRLQRRLQQFKARKPTKSRRSTSRGKYGAAQLEITATSCADLSALVPQPMAKATGVTQTPAAVSSLAQGLLPVCHEDPTTGSSSTSLGACSSLTTTSRNDADQIPAGSSYQMPAAALSAAAPGSCNDASFNVQVLPVSSDPAVSKPAAAHFPPNAIARASGQQPAADMYMVCPDNGSSQQAPSCRADSSRGRPWSKNFMLAKITAPSMIQIAWPTAPLRRILRLFRLAVMISCTCPCSHRQR</sequence>
<feature type="region of interest" description="Disordered" evidence="1">
    <location>
        <begin position="44"/>
        <end position="87"/>
    </location>
</feature>
<feature type="region of interest" description="Disordered" evidence="1">
    <location>
        <begin position="1"/>
        <end position="21"/>
    </location>
</feature>
<feature type="compositionally biased region" description="Basic residues" evidence="1">
    <location>
        <begin position="71"/>
        <end position="83"/>
    </location>
</feature>
<accession>A0AAW1RF41</accession>
<evidence type="ECO:0000256" key="1">
    <source>
        <dbReference type="SAM" id="MobiDB-lite"/>
    </source>
</evidence>
<dbReference type="EMBL" id="JALJOS010000012">
    <property type="protein sequence ID" value="KAK9832447.1"/>
    <property type="molecule type" value="Genomic_DNA"/>
</dbReference>
<proteinExistence type="predicted"/>
<gene>
    <name evidence="2" type="ORF">WJX74_010508</name>
</gene>
<evidence type="ECO:0000313" key="2">
    <source>
        <dbReference type="EMBL" id="KAK9832447.1"/>
    </source>
</evidence>
<protein>
    <submittedName>
        <fullName evidence="2">Uncharacterized protein</fullName>
    </submittedName>
</protein>
<keyword evidence="3" id="KW-1185">Reference proteome</keyword>
<evidence type="ECO:0000313" key="3">
    <source>
        <dbReference type="Proteomes" id="UP001438707"/>
    </source>
</evidence>
<organism evidence="2 3">
    <name type="scientific">Apatococcus lobatus</name>
    <dbReference type="NCBI Taxonomy" id="904363"/>
    <lineage>
        <taxon>Eukaryota</taxon>
        <taxon>Viridiplantae</taxon>
        <taxon>Chlorophyta</taxon>
        <taxon>core chlorophytes</taxon>
        <taxon>Trebouxiophyceae</taxon>
        <taxon>Chlorellales</taxon>
        <taxon>Chlorellaceae</taxon>
        <taxon>Apatococcus</taxon>
    </lineage>
</organism>
<name>A0AAW1RF41_9CHLO</name>
<dbReference type="AlphaFoldDB" id="A0AAW1RF41"/>
<dbReference type="Proteomes" id="UP001438707">
    <property type="component" value="Unassembled WGS sequence"/>
</dbReference>
<comment type="caution">
    <text evidence="2">The sequence shown here is derived from an EMBL/GenBank/DDBJ whole genome shotgun (WGS) entry which is preliminary data.</text>
</comment>
<reference evidence="2 3" key="1">
    <citation type="journal article" date="2024" name="Nat. Commun.">
        <title>Phylogenomics reveals the evolutionary origins of lichenization in chlorophyte algae.</title>
        <authorList>
            <person name="Puginier C."/>
            <person name="Libourel C."/>
            <person name="Otte J."/>
            <person name="Skaloud P."/>
            <person name="Haon M."/>
            <person name="Grisel S."/>
            <person name="Petersen M."/>
            <person name="Berrin J.G."/>
            <person name="Delaux P.M."/>
            <person name="Dal Grande F."/>
            <person name="Keller J."/>
        </authorList>
    </citation>
    <scope>NUCLEOTIDE SEQUENCE [LARGE SCALE GENOMIC DNA]</scope>
    <source>
        <strain evidence="2 3">SAG 2145</strain>
    </source>
</reference>